<dbReference type="RefSeq" id="WP_065673175.1">
    <property type="nucleotide sequence ID" value="NZ_LYSN01000004.1"/>
</dbReference>
<accession>A0A3E2DBD6</accession>
<dbReference type="SUPFAM" id="SSF143243">
    <property type="entry name" value="Nqo5-like"/>
    <property type="match status" value="1"/>
</dbReference>
<sequence>MTTIDVPADRWHDAVAEAMSTHPWLAHLTAIDGVGERGQDPDIIVVCRCENHDGDDVTVSTRVPRDGGSLDSVVDAVAGAAWYQREIHDSFGVTFVGPGADNRALLIRDAPKPPLRKEVVLAQRAETTWPGVAGPGPSTSASRRRALPAGVPDPDTWQRIKDGEDISDVEVVAAMSGRRPQSRAGRDTGATQTRRGQAGRRRRV</sequence>
<gene>
    <name evidence="3" type="ORF">CHT91_10870</name>
</gene>
<dbReference type="InterPro" id="IPR001268">
    <property type="entry name" value="NADH_UbQ_OxRdtase_30kDa_su"/>
</dbReference>
<organism evidence="3 4">
    <name type="scientific">Cutibacterium avidum</name>
    <dbReference type="NCBI Taxonomy" id="33010"/>
    <lineage>
        <taxon>Bacteria</taxon>
        <taxon>Bacillati</taxon>
        <taxon>Actinomycetota</taxon>
        <taxon>Actinomycetes</taxon>
        <taxon>Propionibacteriales</taxon>
        <taxon>Propionibacteriaceae</taxon>
        <taxon>Cutibacterium</taxon>
    </lineage>
</organism>
<evidence type="ECO:0000256" key="1">
    <source>
        <dbReference type="SAM" id="MobiDB-lite"/>
    </source>
</evidence>
<dbReference type="Proteomes" id="UP000259211">
    <property type="component" value="Unassembled WGS sequence"/>
</dbReference>
<evidence type="ECO:0000313" key="4">
    <source>
        <dbReference type="Proteomes" id="UP000259211"/>
    </source>
</evidence>
<protein>
    <submittedName>
        <fullName evidence="3">NADH-quinone oxidoreductase subunit C</fullName>
    </submittedName>
</protein>
<name>A0A3E2DBD6_9ACTN</name>
<dbReference type="Pfam" id="PF00329">
    <property type="entry name" value="Complex1_30kDa"/>
    <property type="match status" value="1"/>
</dbReference>
<dbReference type="InterPro" id="IPR037232">
    <property type="entry name" value="NADH_quin_OxRdtase_su_C/D-like"/>
</dbReference>
<dbReference type="AlphaFoldDB" id="A0A3E2DBD6"/>
<feature type="region of interest" description="Disordered" evidence="1">
    <location>
        <begin position="128"/>
        <end position="204"/>
    </location>
</feature>
<evidence type="ECO:0000259" key="2">
    <source>
        <dbReference type="Pfam" id="PF00329"/>
    </source>
</evidence>
<evidence type="ECO:0000313" key="3">
    <source>
        <dbReference type="EMBL" id="RFT42293.1"/>
    </source>
</evidence>
<reference evidence="3 4" key="1">
    <citation type="submission" date="2017-07" db="EMBL/GenBank/DDBJ databases">
        <authorList>
            <person name="Sun Z.S."/>
            <person name="Albrecht U."/>
            <person name="Echele G."/>
            <person name="Lee C.C."/>
        </authorList>
    </citation>
    <scope>NUCLEOTIDE SEQUENCE [LARGE SCALE GENOMIC DNA]</scope>
    <source>
        <strain evidence="3 4">P16-029</strain>
    </source>
</reference>
<dbReference type="EMBL" id="NOWI01000010">
    <property type="protein sequence ID" value="RFT42293.1"/>
    <property type="molecule type" value="Genomic_DNA"/>
</dbReference>
<comment type="caution">
    <text evidence="3">The sequence shown here is derived from an EMBL/GenBank/DDBJ whole genome shotgun (WGS) entry which is preliminary data.</text>
</comment>
<dbReference type="Gene3D" id="3.30.460.80">
    <property type="entry name" value="NADH:ubiquinone oxidoreductase, 30kDa subunit"/>
    <property type="match status" value="1"/>
</dbReference>
<feature type="domain" description="NADH:ubiquinone oxidoreductase 30kDa subunit" evidence="2">
    <location>
        <begin position="5"/>
        <end position="123"/>
    </location>
</feature>
<proteinExistence type="predicted"/>
<dbReference type="GO" id="GO:0008137">
    <property type="term" value="F:NADH dehydrogenase (ubiquinone) activity"/>
    <property type="evidence" value="ECO:0007669"/>
    <property type="project" value="InterPro"/>
</dbReference>